<evidence type="ECO:0000313" key="3">
    <source>
        <dbReference type="Proteomes" id="UP000063699"/>
    </source>
</evidence>
<keyword evidence="1" id="KW-0479">Metal-binding</keyword>
<feature type="binding site" evidence="1">
    <location>
        <position position="50"/>
    </location>
    <ligand>
        <name>Mg(2+)</name>
        <dbReference type="ChEBI" id="CHEBI:18420"/>
        <label>1</label>
    </ligand>
</feature>
<dbReference type="KEGG" id="kphy:AOZ06_19325"/>
<dbReference type="EMBL" id="CP012752">
    <property type="protein sequence ID" value="ALG08780.1"/>
    <property type="molecule type" value="Genomic_DNA"/>
</dbReference>
<keyword evidence="3" id="KW-1185">Reference proteome</keyword>
<gene>
    <name evidence="2" type="ORF">AOZ06_19325</name>
</gene>
<dbReference type="Gene3D" id="1.10.4080.10">
    <property type="entry name" value="ADP-ribosylation/Crystallin J1"/>
    <property type="match status" value="1"/>
</dbReference>
<dbReference type="Proteomes" id="UP000063699">
    <property type="component" value="Chromosome"/>
</dbReference>
<evidence type="ECO:0000256" key="1">
    <source>
        <dbReference type="PIRSR" id="PIRSR605502-1"/>
    </source>
</evidence>
<feature type="binding site" evidence="1">
    <location>
        <position position="49"/>
    </location>
    <ligand>
        <name>Mg(2+)</name>
        <dbReference type="ChEBI" id="CHEBI:18420"/>
        <label>1</label>
    </ligand>
</feature>
<reference evidence="2 3" key="1">
    <citation type="submission" date="2015-07" db="EMBL/GenBank/DDBJ databases">
        <title>Genome sequencing of Kibdelosporangium phytohabitans.</title>
        <authorList>
            <person name="Qin S."/>
            <person name="Xing K."/>
        </authorList>
    </citation>
    <scope>NUCLEOTIDE SEQUENCE [LARGE SCALE GENOMIC DNA]</scope>
    <source>
        <strain evidence="2 3">KLBMP1111</strain>
    </source>
</reference>
<feature type="binding site" evidence="1">
    <location>
        <position position="259"/>
    </location>
    <ligand>
        <name>Mg(2+)</name>
        <dbReference type="ChEBI" id="CHEBI:18420"/>
        <label>1</label>
    </ligand>
</feature>
<sequence>MSVVDTSHPAVRSLFGLAVGDAFGAQILMPGDHPAVLERRLPPTPWNWTDDTEMACSVYSTLARYGHIEQDALATSFAAHLDPDRGYGSAAERMLLRYRKGESWREVAPAMFGGTGSWGNGAAMRVAPLGAWYGPDVDAVVTEAAKSAVVTHSHPEGVAGAVAVAVAAAIAATAPGIPPGEFLQAVASRVPESEVRRGIHAALDLLHTDDPRDAGQRLGTGHRTSAPDTVPLAMWLAARNLGSYEEALWTAARVASDLDTVCAITGGIIAAGPGSASVPPAWLQACERLPEWVAG</sequence>
<feature type="binding site" evidence="1">
    <location>
        <position position="257"/>
    </location>
    <ligand>
        <name>Mg(2+)</name>
        <dbReference type="ChEBI" id="CHEBI:18420"/>
        <label>1</label>
    </ligand>
</feature>
<keyword evidence="1" id="KW-0460">Magnesium</keyword>
<evidence type="ECO:0000313" key="2">
    <source>
        <dbReference type="EMBL" id="ALG08780.1"/>
    </source>
</evidence>
<dbReference type="InterPro" id="IPR005502">
    <property type="entry name" value="Ribosyl_crysJ1"/>
</dbReference>
<comment type="cofactor">
    <cofactor evidence="1">
        <name>Mg(2+)</name>
        <dbReference type="ChEBI" id="CHEBI:18420"/>
    </cofactor>
    <text evidence="1">Binds 2 magnesium ions per subunit.</text>
</comment>
<dbReference type="Pfam" id="PF03747">
    <property type="entry name" value="ADP_ribosyl_GH"/>
    <property type="match status" value="1"/>
</dbReference>
<dbReference type="AlphaFoldDB" id="A0A0N9HZA8"/>
<dbReference type="GO" id="GO:0046872">
    <property type="term" value="F:metal ion binding"/>
    <property type="evidence" value="ECO:0007669"/>
    <property type="project" value="UniProtKB-KW"/>
</dbReference>
<feature type="binding site" evidence="1">
    <location>
        <position position="260"/>
    </location>
    <ligand>
        <name>Mg(2+)</name>
        <dbReference type="ChEBI" id="CHEBI:18420"/>
        <label>1</label>
    </ligand>
</feature>
<dbReference type="InterPro" id="IPR036705">
    <property type="entry name" value="Ribosyl_crysJ1_sf"/>
</dbReference>
<organism evidence="2 3">
    <name type="scientific">Kibdelosporangium phytohabitans</name>
    <dbReference type="NCBI Taxonomy" id="860235"/>
    <lineage>
        <taxon>Bacteria</taxon>
        <taxon>Bacillati</taxon>
        <taxon>Actinomycetota</taxon>
        <taxon>Actinomycetes</taxon>
        <taxon>Pseudonocardiales</taxon>
        <taxon>Pseudonocardiaceae</taxon>
        <taxon>Kibdelosporangium</taxon>
    </lineage>
</organism>
<dbReference type="STRING" id="860235.AOZ06_19325"/>
<feature type="binding site" evidence="1">
    <location>
        <position position="51"/>
    </location>
    <ligand>
        <name>Mg(2+)</name>
        <dbReference type="ChEBI" id="CHEBI:18420"/>
        <label>1</label>
    </ligand>
</feature>
<dbReference type="PANTHER" id="PTHR16222">
    <property type="entry name" value="ADP-RIBOSYLGLYCOHYDROLASE"/>
    <property type="match status" value="1"/>
</dbReference>
<proteinExistence type="predicted"/>
<name>A0A0N9HZA8_9PSEU</name>
<dbReference type="SUPFAM" id="SSF101478">
    <property type="entry name" value="ADP-ribosylglycohydrolase"/>
    <property type="match status" value="1"/>
</dbReference>
<dbReference type="InterPro" id="IPR050792">
    <property type="entry name" value="ADP-ribosylglycohydrolase"/>
</dbReference>
<accession>A0A0N9HZA8</accession>
<evidence type="ECO:0008006" key="4">
    <source>
        <dbReference type="Google" id="ProtNLM"/>
    </source>
</evidence>
<dbReference type="PANTHER" id="PTHR16222:SF12">
    <property type="entry name" value="ADP-RIBOSYLGLYCOHYDROLASE-RELATED"/>
    <property type="match status" value="1"/>
</dbReference>
<protein>
    <recommendedName>
        <fullName evidence="4">Crystallin</fullName>
    </recommendedName>
</protein>